<dbReference type="Pfam" id="PF00885">
    <property type="entry name" value="DMRL_synthase"/>
    <property type="match status" value="1"/>
</dbReference>
<dbReference type="GO" id="GO:0009349">
    <property type="term" value="C:riboflavin synthase complex"/>
    <property type="evidence" value="ECO:0007669"/>
    <property type="project" value="InterPro"/>
</dbReference>
<dbReference type="InterPro" id="IPR034964">
    <property type="entry name" value="LS"/>
</dbReference>
<evidence type="ECO:0000256" key="3">
    <source>
        <dbReference type="ARBA" id="ARBA00012664"/>
    </source>
</evidence>
<evidence type="ECO:0000256" key="1">
    <source>
        <dbReference type="ARBA" id="ARBA00004917"/>
    </source>
</evidence>
<dbReference type="EMBL" id="DTDH01000017">
    <property type="protein sequence ID" value="HGT97922.1"/>
    <property type="molecule type" value="Genomic_DNA"/>
</dbReference>
<dbReference type="GO" id="GO:0009231">
    <property type="term" value="P:riboflavin biosynthetic process"/>
    <property type="evidence" value="ECO:0007669"/>
    <property type="project" value="UniProtKB-UniPathway"/>
</dbReference>
<accession>A0A7J3MWK8</accession>
<dbReference type="InterPro" id="IPR002180">
    <property type="entry name" value="LS/RS"/>
</dbReference>
<evidence type="ECO:0000256" key="2">
    <source>
        <dbReference type="ARBA" id="ARBA00007424"/>
    </source>
</evidence>
<dbReference type="EC" id="2.5.1.78" evidence="3"/>
<keyword evidence="5" id="KW-0808">Transferase</keyword>
<evidence type="ECO:0000256" key="4">
    <source>
        <dbReference type="ARBA" id="ARBA00022619"/>
    </source>
</evidence>
<reference evidence="7" key="1">
    <citation type="journal article" date="2020" name="mSystems">
        <title>Genome- and Community-Level Interaction Insights into Carbon Utilization and Element Cycling Functions of Hydrothermarchaeota in Hydrothermal Sediment.</title>
        <authorList>
            <person name="Zhou Z."/>
            <person name="Liu Y."/>
            <person name="Xu W."/>
            <person name="Pan J."/>
            <person name="Luo Z.H."/>
            <person name="Li M."/>
        </authorList>
    </citation>
    <scope>NUCLEOTIDE SEQUENCE [LARGE SCALE GENOMIC DNA]</scope>
    <source>
        <strain evidence="7">SpSt-688</strain>
    </source>
</reference>
<sequence length="141" mass="15714">MPRIAVVATKLGTIVDSMVKFVEENAKNYGFEISGIYRVASLLGIPILVKRILERNRDNIDGVVVIGAIVKGTQLDEYVFNQVISKLLDLSIEYEKPIGFSISAPGIYWNNKLMEAGSEAYASISLEEIKKVLEALKMYEK</sequence>
<evidence type="ECO:0000256" key="5">
    <source>
        <dbReference type="ARBA" id="ARBA00022679"/>
    </source>
</evidence>
<evidence type="ECO:0000313" key="7">
    <source>
        <dbReference type="EMBL" id="HGT97922.1"/>
    </source>
</evidence>
<comment type="pathway">
    <text evidence="1">Cofactor biosynthesis; riboflavin biosynthesis; riboflavin from 2-hydroxy-3-oxobutyl phosphate and 5-amino-6-(D-ribitylamino)uracil: step 1/2.</text>
</comment>
<dbReference type="AlphaFoldDB" id="A0A7J3MWK8"/>
<protein>
    <recommendedName>
        <fullName evidence="3">6,7-dimethyl-8-ribityllumazine synthase</fullName>
        <ecNumber evidence="3">2.5.1.78</ecNumber>
    </recommendedName>
</protein>
<dbReference type="SUPFAM" id="SSF52121">
    <property type="entry name" value="Lumazine synthase"/>
    <property type="match status" value="1"/>
</dbReference>
<comment type="similarity">
    <text evidence="2">Belongs to the DMRL synthase family.</text>
</comment>
<dbReference type="InterPro" id="IPR036467">
    <property type="entry name" value="LS/RS_sf"/>
</dbReference>
<dbReference type="GO" id="GO:0000906">
    <property type="term" value="F:6,7-dimethyl-8-ribityllumazine synthase activity"/>
    <property type="evidence" value="ECO:0007669"/>
    <property type="project" value="UniProtKB-EC"/>
</dbReference>
<keyword evidence="4" id="KW-0686">Riboflavin biosynthesis</keyword>
<organism evidence="7">
    <name type="scientific">Ignisphaera aggregans</name>
    <dbReference type="NCBI Taxonomy" id="334771"/>
    <lineage>
        <taxon>Archaea</taxon>
        <taxon>Thermoproteota</taxon>
        <taxon>Thermoprotei</taxon>
        <taxon>Desulfurococcales</taxon>
        <taxon>Desulfurococcaceae</taxon>
        <taxon>Ignisphaera</taxon>
    </lineage>
</organism>
<evidence type="ECO:0000256" key="6">
    <source>
        <dbReference type="ARBA" id="ARBA00048785"/>
    </source>
</evidence>
<comment type="caution">
    <text evidence="7">The sequence shown here is derived from an EMBL/GenBank/DDBJ whole genome shotgun (WGS) entry which is preliminary data.</text>
</comment>
<dbReference type="PANTHER" id="PTHR21058:SF0">
    <property type="entry name" value="6,7-DIMETHYL-8-RIBITYLLUMAZINE SYNTHASE"/>
    <property type="match status" value="1"/>
</dbReference>
<dbReference type="Gene3D" id="3.40.50.960">
    <property type="entry name" value="Lumazine/riboflavin synthase"/>
    <property type="match status" value="1"/>
</dbReference>
<comment type="catalytic activity">
    <reaction evidence="6">
        <text>(2S)-2-hydroxy-3-oxobutyl phosphate + 5-amino-6-(D-ribitylamino)uracil = 6,7-dimethyl-8-(1-D-ribityl)lumazine + phosphate + 2 H2O + H(+)</text>
        <dbReference type="Rhea" id="RHEA:26152"/>
        <dbReference type="ChEBI" id="CHEBI:15377"/>
        <dbReference type="ChEBI" id="CHEBI:15378"/>
        <dbReference type="ChEBI" id="CHEBI:15934"/>
        <dbReference type="ChEBI" id="CHEBI:43474"/>
        <dbReference type="ChEBI" id="CHEBI:58201"/>
        <dbReference type="ChEBI" id="CHEBI:58830"/>
        <dbReference type="EC" id="2.5.1.78"/>
    </reaction>
</comment>
<gene>
    <name evidence="7" type="ORF">ENU64_00640</name>
</gene>
<dbReference type="PANTHER" id="PTHR21058">
    <property type="entry name" value="6,7-DIMETHYL-8-RIBITYLLUMAZINE SYNTHASE DMRL SYNTHASE LUMAZINE SYNTHASE"/>
    <property type="match status" value="1"/>
</dbReference>
<proteinExistence type="inferred from homology"/>
<dbReference type="UniPathway" id="UPA00275"/>
<name>A0A7J3MWK8_9CREN</name>